<name>A0A330G6S8_ENTCL</name>
<dbReference type="Proteomes" id="UP000251576">
    <property type="component" value="Unassembled WGS sequence"/>
</dbReference>
<evidence type="ECO:0000313" key="2">
    <source>
        <dbReference type="Proteomes" id="UP000251576"/>
    </source>
</evidence>
<reference evidence="1 2" key="1">
    <citation type="submission" date="2018-06" db="EMBL/GenBank/DDBJ databases">
        <title>ACT-28, a chromosomally-encoded AmpC with carbapenemase activity from Enterobacter kobei.</title>
        <authorList>
            <person name="Jousset A.B."/>
            <person name="Oueslati S."/>
            <person name="Bernabeu S."/>
            <person name="Takissian J."/>
            <person name="Creton E."/>
            <person name="Vogel A."/>
            <person name="Cotellon G."/>
            <person name="Bonnin R.A."/>
            <person name="Dortet L."/>
            <person name="Naas T."/>
        </authorList>
    </citation>
    <scope>NUCLEOTIDE SEQUENCE [LARGE SCALE GENOMIC DNA]</scope>
    <source>
        <strain evidence="1 2">99B3</strain>
    </source>
</reference>
<organism evidence="1 2">
    <name type="scientific">Enterobacter cloacae</name>
    <dbReference type="NCBI Taxonomy" id="550"/>
    <lineage>
        <taxon>Bacteria</taxon>
        <taxon>Pseudomonadati</taxon>
        <taxon>Pseudomonadota</taxon>
        <taxon>Gammaproteobacteria</taxon>
        <taxon>Enterobacterales</taxon>
        <taxon>Enterobacteriaceae</taxon>
        <taxon>Enterobacter</taxon>
        <taxon>Enterobacter cloacae complex</taxon>
    </lineage>
</organism>
<accession>A0A330G6S8</accession>
<sequence length="118" mass="13377">MHEHRQVISKTGSATVRVQPSLSINSNEYIIMTNADASNVKTSPELPTLERVYALLKDNYKPARFADRDGEIWGHEYSWNLAKSSLQDLEKYGKSYVSKHSDRMGDGFSFGPDLVIIR</sequence>
<dbReference type="EMBL" id="QMDH01000053">
    <property type="protein sequence ID" value="RAZ62976.1"/>
    <property type="molecule type" value="Genomic_DNA"/>
</dbReference>
<comment type="caution">
    <text evidence="1">The sequence shown here is derived from an EMBL/GenBank/DDBJ whole genome shotgun (WGS) entry which is preliminary data.</text>
</comment>
<evidence type="ECO:0000313" key="1">
    <source>
        <dbReference type="EMBL" id="RAZ62976.1"/>
    </source>
</evidence>
<proteinExistence type="predicted"/>
<protein>
    <submittedName>
        <fullName evidence="1">Uncharacterized protein</fullName>
    </submittedName>
</protein>
<dbReference type="AlphaFoldDB" id="A0A330G6S8"/>
<gene>
    <name evidence="1" type="ORF">DP202_21530</name>
</gene>